<feature type="domain" description="PDZ" evidence="2">
    <location>
        <begin position="6"/>
        <end position="52"/>
    </location>
</feature>
<dbReference type="Pfam" id="PF17820">
    <property type="entry name" value="PDZ_6"/>
    <property type="match status" value="1"/>
</dbReference>
<feature type="region of interest" description="Disordered" evidence="1">
    <location>
        <begin position="134"/>
        <end position="166"/>
    </location>
</feature>
<dbReference type="InterPro" id="IPR041489">
    <property type="entry name" value="PDZ_6"/>
</dbReference>
<dbReference type="InterPro" id="IPR036034">
    <property type="entry name" value="PDZ_sf"/>
</dbReference>
<evidence type="ECO:0000313" key="4">
    <source>
        <dbReference type="EnsemblProtists" id="EKX49219"/>
    </source>
</evidence>
<sequence>MGLLVGMPAQVGGVEVGDVITSVDNFPVWLPEHVLRRCAGEPGTPVTLGLLRGPYRGEIEITLHRRLIGVVPKEDADVSSIREPVEVVEDVGEDDQEMEAFSGTGGGGTMAVMQAEVMTSSLAMQAAYGLDDSGSAPLQLSNGLSARDPKQLEGVLGGNRSEGTRP</sequence>
<accession>L1JLZ1</accession>
<protein>
    <recommendedName>
        <fullName evidence="2">PDZ domain-containing protein</fullName>
    </recommendedName>
</protein>
<dbReference type="EnsemblProtists" id="EKX49219">
    <property type="protein sequence ID" value="EKX49219"/>
    <property type="gene ID" value="GUITHDRAFT_151647"/>
</dbReference>
<name>L1JLZ1_GUITC</name>
<evidence type="ECO:0000313" key="3">
    <source>
        <dbReference type="EMBL" id="EKX49219.1"/>
    </source>
</evidence>
<reference evidence="4" key="3">
    <citation type="submission" date="2015-06" db="UniProtKB">
        <authorList>
            <consortium name="EnsemblProtists"/>
        </authorList>
    </citation>
    <scope>IDENTIFICATION</scope>
</reference>
<evidence type="ECO:0000313" key="5">
    <source>
        <dbReference type="Proteomes" id="UP000011087"/>
    </source>
</evidence>
<dbReference type="RefSeq" id="XP_005836199.1">
    <property type="nucleotide sequence ID" value="XM_005836142.1"/>
</dbReference>
<dbReference type="HOGENOM" id="CLU_1605830_0_0_1"/>
<evidence type="ECO:0000259" key="2">
    <source>
        <dbReference type="Pfam" id="PF17820"/>
    </source>
</evidence>
<dbReference type="AlphaFoldDB" id="L1JLZ1"/>
<gene>
    <name evidence="3" type="ORF">GUITHDRAFT_151647</name>
</gene>
<proteinExistence type="predicted"/>
<dbReference type="GeneID" id="17305890"/>
<reference evidence="3 5" key="1">
    <citation type="journal article" date="2012" name="Nature">
        <title>Algal genomes reveal evolutionary mosaicism and the fate of nucleomorphs.</title>
        <authorList>
            <consortium name="DOE Joint Genome Institute"/>
            <person name="Curtis B.A."/>
            <person name="Tanifuji G."/>
            <person name="Burki F."/>
            <person name="Gruber A."/>
            <person name="Irimia M."/>
            <person name="Maruyama S."/>
            <person name="Arias M.C."/>
            <person name="Ball S.G."/>
            <person name="Gile G.H."/>
            <person name="Hirakawa Y."/>
            <person name="Hopkins J.F."/>
            <person name="Kuo A."/>
            <person name="Rensing S.A."/>
            <person name="Schmutz J."/>
            <person name="Symeonidi A."/>
            <person name="Elias M."/>
            <person name="Eveleigh R.J."/>
            <person name="Herman E.K."/>
            <person name="Klute M.J."/>
            <person name="Nakayama T."/>
            <person name="Obornik M."/>
            <person name="Reyes-Prieto A."/>
            <person name="Armbrust E.V."/>
            <person name="Aves S.J."/>
            <person name="Beiko R.G."/>
            <person name="Coutinho P."/>
            <person name="Dacks J.B."/>
            <person name="Durnford D.G."/>
            <person name="Fast N.M."/>
            <person name="Green B.R."/>
            <person name="Grisdale C.J."/>
            <person name="Hempel F."/>
            <person name="Henrissat B."/>
            <person name="Hoppner M.P."/>
            <person name="Ishida K."/>
            <person name="Kim E."/>
            <person name="Koreny L."/>
            <person name="Kroth P.G."/>
            <person name="Liu Y."/>
            <person name="Malik S.B."/>
            <person name="Maier U.G."/>
            <person name="McRose D."/>
            <person name="Mock T."/>
            <person name="Neilson J.A."/>
            <person name="Onodera N.T."/>
            <person name="Poole A.M."/>
            <person name="Pritham E.J."/>
            <person name="Richards T.A."/>
            <person name="Rocap G."/>
            <person name="Roy S.W."/>
            <person name="Sarai C."/>
            <person name="Schaack S."/>
            <person name="Shirato S."/>
            <person name="Slamovits C.H."/>
            <person name="Spencer D.F."/>
            <person name="Suzuki S."/>
            <person name="Worden A.Z."/>
            <person name="Zauner S."/>
            <person name="Barry K."/>
            <person name="Bell C."/>
            <person name="Bharti A.K."/>
            <person name="Crow J.A."/>
            <person name="Grimwood J."/>
            <person name="Kramer R."/>
            <person name="Lindquist E."/>
            <person name="Lucas S."/>
            <person name="Salamov A."/>
            <person name="McFadden G.I."/>
            <person name="Lane C.E."/>
            <person name="Keeling P.J."/>
            <person name="Gray M.W."/>
            <person name="Grigoriev I.V."/>
            <person name="Archibald J.M."/>
        </authorList>
    </citation>
    <scope>NUCLEOTIDE SEQUENCE</scope>
    <source>
        <strain evidence="3 5">CCMP2712</strain>
    </source>
</reference>
<dbReference type="OrthoDB" id="4217619at2759"/>
<organism evidence="3">
    <name type="scientific">Guillardia theta (strain CCMP2712)</name>
    <name type="common">Cryptophyte</name>
    <dbReference type="NCBI Taxonomy" id="905079"/>
    <lineage>
        <taxon>Eukaryota</taxon>
        <taxon>Cryptophyceae</taxon>
        <taxon>Pyrenomonadales</taxon>
        <taxon>Geminigeraceae</taxon>
        <taxon>Guillardia</taxon>
    </lineage>
</organism>
<evidence type="ECO:0000256" key="1">
    <source>
        <dbReference type="SAM" id="MobiDB-lite"/>
    </source>
</evidence>
<dbReference type="SUPFAM" id="SSF50156">
    <property type="entry name" value="PDZ domain-like"/>
    <property type="match status" value="1"/>
</dbReference>
<dbReference type="Gene3D" id="2.30.42.10">
    <property type="match status" value="1"/>
</dbReference>
<dbReference type="EMBL" id="JH992983">
    <property type="protein sequence ID" value="EKX49219.1"/>
    <property type="molecule type" value="Genomic_DNA"/>
</dbReference>
<dbReference type="PaxDb" id="55529-EKX49219"/>
<keyword evidence="5" id="KW-1185">Reference proteome</keyword>
<dbReference type="KEGG" id="gtt:GUITHDRAFT_151647"/>
<dbReference type="Proteomes" id="UP000011087">
    <property type="component" value="Unassembled WGS sequence"/>
</dbReference>
<reference evidence="5" key="2">
    <citation type="submission" date="2012-11" db="EMBL/GenBank/DDBJ databases">
        <authorList>
            <person name="Kuo A."/>
            <person name="Curtis B.A."/>
            <person name="Tanifuji G."/>
            <person name="Burki F."/>
            <person name="Gruber A."/>
            <person name="Irimia M."/>
            <person name="Maruyama S."/>
            <person name="Arias M.C."/>
            <person name="Ball S.G."/>
            <person name="Gile G.H."/>
            <person name="Hirakawa Y."/>
            <person name="Hopkins J.F."/>
            <person name="Rensing S.A."/>
            <person name="Schmutz J."/>
            <person name="Symeonidi A."/>
            <person name="Elias M."/>
            <person name="Eveleigh R.J."/>
            <person name="Herman E.K."/>
            <person name="Klute M.J."/>
            <person name="Nakayama T."/>
            <person name="Obornik M."/>
            <person name="Reyes-Prieto A."/>
            <person name="Armbrust E.V."/>
            <person name="Aves S.J."/>
            <person name="Beiko R.G."/>
            <person name="Coutinho P."/>
            <person name="Dacks J.B."/>
            <person name="Durnford D.G."/>
            <person name="Fast N.M."/>
            <person name="Green B.R."/>
            <person name="Grisdale C."/>
            <person name="Hempe F."/>
            <person name="Henrissat B."/>
            <person name="Hoppner M.P."/>
            <person name="Ishida K.-I."/>
            <person name="Kim E."/>
            <person name="Koreny L."/>
            <person name="Kroth P.G."/>
            <person name="Liu Y."/>
            <person name="Malik S.-B."/>
            <person name="Maier U.G."/>
            <person name="McRose D."/>
            <person name="Mock T."/>
            <person name="Neilson J.A."/>
            <person name="Onodera N.T."/>
            <person name="Poole A.M."/>
            <person name="Pritham E.J."/>
            <person name="Richards T.A."/>
            <person name="Rocap G."/>
            <person name="Roy S.W."/>
            <person name="Sarai C."/>
            <person name="Schaack S."/>
            <person name="Shirato S."/>
            <person name="Slamovits C.H."/>
            <person name="Spencer D.F."/>
            <person name="Suzuki S."/>
            <person name="Worden A.Z."/>
            <person name="Zauner S."/>
            <person name="Barry K."/>
            <person name="Bell C."/>
            <person name="Bharti A.K."/>
            <person name="Crow J.A."/>
            <person name="Grimwood J."/>
            <person name="Kramer R."/>
            <person name="Lindquist E."/>
            <person name="Lucas S."/>
            <person name="Salamov A."/>
            <person name="McFadden G.I."/>
            <person name="Lane C.E."/>
            <person name="Keeling P.J."/>
            <person name="Gray M.W."/>
            <person name="Grigoriev I.V."/>
            <person name="Archibald J.M."/>
        </authorList>
    </citation>
    <scope>NUCLEOTIDE SEQUENCE</scope>
    <source>
        <strain evidence="5">CCMP2712</strain>
    </source>
</reference>